<evidence type="ECO:0000313" key="1">
    <source>
        <dbReference type="EMBL" id="RMU32670.1"/>
    </source>
</evidence>
<name>A0A3M5TGG4_9PSED</name>
<sequence>MLLRLHGHSLTADLENAHSGRLSDFSEDVRVAGHRSRRNTGECCNCRTHQRFALVLKLPARSAYLRFGGFVPQFMGAPGSQALPFGERQAAIELHCSSVATTITGVPIPRPATYGFDRGAYRRQRQVFGKTLL</sequence>
<comment type="caution">
    <text evidence="1">The sequence shown here is derived from an EMBL/GenBank/DDBJ whole genome shotgun (WGS) entry which is preliminary data.</text>
</comment>
<proteinExistence type="predicted"/>
<organism evidence="1 2">
    <name type="scientific">Pseudomonas avellanae</name>
    <dbReference type="NCBI Taxonomy" id="46257"/>
    <lineage>
        <taxon>Bacteria</taxon>
        <taxon>Pseudomonadati</taxon>
        <taxon>Pseudomonadota</taxon>
        <taxon>Gammaproteobacteria</taxon>
        <taxon>Pseudomonadales</taxon>
        <taxon>Pseudomonadaceae</taxon>
        <taxon>Pseudomonas</taxon>
    </lineage>
</organism>
<dbReference type="AlphaFoldDB" id="A0A3M5TGG4"/>
<protein>
    <submittedName>
        <fullName evidence="1">Uncharacterized protein</fullName>
    </submittedName>
</protein>
<dbReference type="EMBL" id="RBTX01000372">
    <property type="protein sequence ID" value="RMU32670.1"/>
    <property type="molecule type" value="Genomic_DNA"/>
</dbReference>
<gene>
    <name evidence="1" type="ORF">ALP32_103783</name>
</gene>
<accession>A0A3M5TGG4</accession>
<dbReference type="Proteomes" id="UP000281514">
    <property type="component" value="Unassembled WGS sequence"/>
</dbReference>
<reference evidence="1 2" key="1">
    <citation type="submission" date="2018-08" db="EMBL/GenBank/DDBJ databases">
        <title>Recombination of ecologically and evolutionarily significant loci maintains genetic cohesion in the Pseudomonas syringae species complex.</title>
        <authorList>
            <person name="Dillon M."/>
            <person name="Thakur S."/>
            <person name="Almeida R.N.D."/>
            <person name="Weir B.S."/>
            <person name="Guttman D.S."/>
        </authorList>
    </citation>
    <scope>NUCLEOTIDE SEQUENCE [LARGE SCALE GENOMIC DNA]</scope>
    <source>
        <strain evidence="1 2">ICMP 9749</strain>
    </source>
</reference>
<evidence type="ECO:0000313" key="2">
    <source>
        <dbReference type="Proteomes" id="UP000281514"/>
    </source>
</evidence>